<accession>A0A254TKN0</accession>
<dbReference type="InterPro" id="IPR000644">
    <property type="entry name" value="CBS_dom"/>
</dbReference>
<dbReference type="InterPro" id="IPR046342">
    <property type="entry name" value="CBS_dom_sf"/>
</dbReference>
<sequence length="153" mass="16878">MKQPLNVGEICTRNVICVTEDMSLKQAANLMRSEHVGSLVVVSEVEGRHVVAGIMTDRDIAIIAVARDFDPQTLRVADVMSNEVVTVAPEDSIYDTLAMMRQKGVRRVPVVRSGSILEGIVSMDDILEIVADELQMAVQAMTTERSHETRTRV</sequence>
<dbReference type="SUPFAM" id="SSF54631">
    <property type="entry name" value="CBS-domain pair"/>
    <property type="match status" value="1"/>
</dbReference>
<evidence type="ECO:0000313" key="5">
    <source>
        <dbReference type="Proteomes" id="UP000197535"/>
    </source>
</evidence>
<dbReference type="AlphaFoldDB" id="A0A254TKN0"/>
<dbReference type="OrthoDB" id="9794094at2"/>
<evidence type="ECO:0000256" key="2">
    <source>
        <dbReference type="PROSITE-ProRule" id="PRU00703"/>
    </source>
</evidence>
<feature type="domain" description="CBS" evidence="3">
    <location>
        <begin position="80"/>
        <end position="136"/>
    </location>
</feature>
<name>A0A254TKN0_9BURK</name>
<dbReference type="PROSITE" id="PS51371">
    <property type="entry name" value="CBS"/>
    <property type="match status" value="2"/>
</dbReference>
<dbReference type="PANTHER" id="PTHR43080:SF2">
    <property type="entry name" value="CBS DOMAIN-CONTAINING PROTEIN"/>
    <property type="match status" value="1"/>
</dbReference>
<protein>
    <recommendedName>
        <fullName evidence="3">CBS domain-containing protein</fullName>
    </recommendedName>
</protein>
<dbReference type="SMART" id="SM00116">
    <property type="entry name" value="CBS"/>
    <property type="match status" value="2"/>
</dbReference>
<dbReference type="RefSeq" id="WP_088708016.1">
    <property type="nucleotide sequence ID" value="NZ_LSTO01000001.1"/>
</dbReference>
<dbReference type="Pfam" id="PF00571">
    <property type="entry name" value="CBS"/>
    <property type="match status" value="2"/>
</dbReference>
<keyword evidence="1 2" id="KW-0129">CBS domain</keyword>
<dbReference type="PANTHER" id="PTHR43080">
    <property type="entry name" value="CBS DOMAIN-CONTAINING PROTEIN CBSX3, MITOCHONDRIAL"/>
    <property type="match status" value="1"/>
</dbReference>
<dbReference type="Proteomes" id="UP000197535">
    <property type="component" value="Unassembled WGS sequence"/>
</dbReference>
<evidence type="ECO:0000259" key="3">
    <source>
        <dbReference type="PROSITE" id="PS51371"/>
    </source>
</evidence>
<evidence type="ECO:0000313" key="4">
    <source>
        <dbReference type="EMBL" id="OWW21163.1"/>
    </source>
</evidence>
<comment type="caution">
    <text evidence="4">The sequence shown here is derived from an EMBL/GenBank/DDBJ whole genome shotgun (WGS) entry which is preliminary data.</text>
</comment>
<proteinExistence type="predicted"/>
<reference evidence="4 5" key="1">
    <citation type="submission" date="2016-02" db="EMBL/GenBank/DDBJ databases">
        <authorList>
            <person name="Wen L."/>
            <person name="He K."/>
            <person name="Yang H."/>
        </authorList>
    </citation>
    <scope>NUCLEOTIDE SEQUENCE [LARGE SCALE GENOMIC DNA]</scope>
    <source>
        <strain evidence="4 5">TSA40</strain>
    </source>
</reference>
<evidence type="ECO:0000256" key="1">
    <source>
        <dbReference type="ARBA" id="ARBA00023122"/>
    </source>
</evidence>
<organism evidence="4 5">
    <name type="scientific">Noviherbaspirillum denitrificans</name>
    <dbReference type="NCBI Taxonomy" id="1968433"/>
    <lineage>
        <taxon>Bacteria</taxon>
        <taxon>Pseudomonadati</taxon>
        <taxon>Pseudomonadota</taxon>
        <taxon>Betaproteobacteria</taxon>
        <taxon>Burkholderiales</taxon>
        <taxon>Oxalobacteraceae</taxon>
        <taxon>Noviherbaspirillum</taxon>
    </lineage>
</organism>
<feature type="domain" description="CBS" evidence="3">
    <location>
        <begin position="11"/>
        <end position="71"/>
    </location>
</feature>
<dbReference type="InterPro" id="IPR051257">
    <property type="entry name" value="Diverse_CBS-Domain"/>
</dbReference>
<keyword evidence="5" id="KW-1185">Reference proteome</keyword>
<dbReference type="EMBL" id="LSTO01000001">
    <property type="protein sequence ID" value="OWW21163.1"/>
    <property type="molecule type" value="Genomic_DNA"/>
</dbReference>
<dbReference type="CDD" id="cd17775">
    <property type="entry name" value="CBS_pair_bact_arch"/>
    <property type="match status" value="1"/>
</dbReference>
<dbReference type="Gene3D" id="3.10.580.10">
    <property type="entry name" value="CBS-domain"/>
    <property type="match status" value="1"/>
</dbReference>
<gene>
    <name evidence="4" type="ORF">AYR66_18460</name>
</gene>